<dbReference type="Gene3D" id="3.30.420.40">
    <property type="match status" value="2"/>
</dbReference>
<comment type="subcellular location">
    <subcellularLocation>
        <location evidence="1">Cytoplasm</location>
    </subcellularLocation>
</comment>
<dbReference type="PANTHER" id="PTHR11937">
    <property type="entry name" value="ACTIN"/>
    <property type="match status" value="1"/>
</dbReference>
<dbReference type="STRING" id="1806994.A0A507CAF9"/>
<evidence type="ECO:0000256" key="6">
    <source>
        <dbReference type="ARBA" id="ARBA00063309"/>
    </source>
</evidence>
<dbReference type="Gene3D" id="3.90.640.10">
    <property type="entry name" value="Actin, Chain A, domain 4"/>
    <property type="match status" value="1"/>
</dbReference>
<evidence type="ECO:0000256" key="2">
    <source>
        <dbReference type="ARBA" id="ARBA00005665"/>
    </source>
</evidence>
<evidence type="ECO:0000313" key="8">
    <source>
        <dbReference type="EMBL" id="TPX36328.1"/>
    </source>
</evidence>
<evidence type="ECO:0000256" key="4">
    <source>
        <dbReference type="ARBA" id="ARBA00022490"/>
    </source>
</evidence>
<sequence>MTNTLILDNGASTIKAGYANKSDPPFIAPNCIMKGKADRTTYVADQISECKNFAGLLFRVPFEKGYVTEWNVEKDVWDRVFSTHVLGCNPATTDLVITEPPFNLPSLADAYDEMIFEEYGFHGRARLTAAELSIWNDLSTLLPSGTKHPPPIPECALVVDTGYSFTHVIPLLNGRPIPEGVKRINIGGKLLTNHLKELVSFRQWNMMDETYVINEVKEMCCFVSTDFNADLRRAQLPPDQNPFTMEYLLPDFVQNMKGTIRTKGTDVPISEDDQVLIMNSERFCVPELLFRPSDIGIEQAGICEVIAHVIENQPADLQAAFYANILIIGGSSSMQGFKERVEKDLRSMAPSHCRVRVAVPEDPVSFAYKGGVRLAREYPEVLQSRMTTRSEYFERGNQR</sequence>
<gene>
    <name evidence="8" type="ORF">SmJEL517_g01539</name>
</gene>
<dbReference type="Proteomes" id="UP000319731">
    <property type="component" value="Unassembled WGS sequence"/>
</dbReference>
<dbReference type="CDD" id="cd10210">
    <property type="entry name" value="ASKHA_NBD_Arp6"/>
    <property type="match status" value="1"/>
</dbReference>
<dbReference type="GO" id="GO:0005634">
    <property type="term" value="C:nucleus"/>
    <property type="evidence" value="ECO:0007669"/>
    <property type="project" value="UniProtKB-ARBA"/>
</dbReference>
<evidence type="ECO:0000256" key="1">
    <source>
        <dbReference type="ARBA" id="ARBA00004496"/>
    </source>
</evidence>
<evidence type="ECO:0000256" key="5">
    <source>
        <dbReference type="ARBA" id="ARBA00025222"/>
    </source>
</evidence>
<dbReference type="GO" id="GO:0005737">
    <property type="term" value="C:cytoplasm"/>
    <property type="evidence" value="ECO:0007669"/>
    <property type="project" value="UniProtKB-SubCell"/>
</dbReference>
<comment type="function">
    <text evidence="5">Component of the SWR1 complex which mediates the ATP-dependent exchange of histone H2A for the H2A variant HZT1 leading to transcriptional regulation of selected genes by chromatin remodeling. Involved in chromosome stability.</text>
</comment>
<comment type="caution">
    <text evidence="8">The sequence shown here is derived from an EMBL/GenBank/DDBJ whole genome shotgun (WGS) entry which is preliminary data.</text>
</comment>
<dbReference type="SUPFAM" id="SSF53067">
    <property type="entry name" value="Actin-like ATPase domain"/>
    <property type="match status" value="2"/>
</dbReference>
<dbReference type="OrthoDB" id="6220758at2759"/>
<dbReference type="AlphaFoldDB" id="A0A507CAF9"/>
<evidence type="ECO:0000256" key="7">
    <source>
        <dbReference type="ARBA" id="ARBA00073820"/>
    </source>
</evidence>
<keyword evidence="9" id="KW-1185">Reference proteome</keyword>
<evidence type="ECO:0000313" key="9">
    <source>
        <dbReference type="Proteomes" id="UP000319731"/>
    </source>
</evidence>
<dbReference type="FunFam" id="3.90.640.10:FF:000014">
    <property type="entry name" value="Putative actin-related protein 6"/>
    <property type="match status" value="1"/>
</dbReference>
<reference evidence="8 9" key="1">
    <citation type="journal article" date="2019" name="Sci. Rep.">
        <title>Comparative genomics of chytrid fungi reveal insights into the obligate biotrophic and pathogenic lifestyle of Synchytrium endobioticum.</title>
        <authorList>
            <person name="van de Vossenberg B.T.L.H."/>
            <person name="Warris S."/>
            <person name="Nguyen H.D.T."/>
            <person name="van Gent-Pelzer M.P.E."/>
            <person name="Joly D.L."/>
            <person name="van de Geest H.C."/>
            <person name="Bonants P.J.M."/>
            <person name="Smith D.S."/>
            <person name="Levesque C.A."/>
            <person name="van der Lee T.A.J."/>
        </authorList>
    </citation>
    <scope>NUCLEOTIDE SEQUENCE [LARGE SCALE GENOMIC DNA]</scope>
    <source>
        <strain evidence="8 9">JEL517</strain>
    </source>
</reference>
<comment type="subunit">
    <text evidence="6">Component of the SWR1 chromatin remodeling complex.</text>
</comment>
<comment type="similarity">
    <text evidence="2">Belongs to the actin family. ARP6 subfamily.</text>
</comment>
<keyword evidence="4" id="KW-0963">Cytoplasm</keyword>
<dbReference type="RefSeq" id="XP_031026641.1">
    <property type="nucleotide sequence ID" value="XM_031167467.1"/>
</dbReference>
<dbReference type="GeneID" id="42002764"/>
<proteinExistence type="inferred from homology"/>
<dbReference type="SMART" id="SM00268">
    <property type="entry name" value="ACTIN"/>
    <property type="match status" value="1"/>
</dbReference>
<protein>
    <recommendedName>
        <fullName evidence="3">Actin-like protein ARP6</fullName>
    </recommendedName>
    <alternativeName>
        <fullName evidence="7">Actin-like protein arp6</fullName>
    </alternativeName>
</protein>
<dbReference type="InterPro" id="IPR004000">
    <property type="entry name" value="Actin"/>
</dbReference>
<evidence type="ECO:0000256" key="3">
    <source>
        <dbReference type="ARBA" id="ARBA00018633"/>
    </source>
</evidence>
<dbReference type="EMBL" id="QEAO01000005">
    <property type="protein sequence ID" value="TPX36328.1"/>
    <property type="molecule type" value="Genomic_DNA"/>
</dbReference>
<organism evidence="8 9">
    <name type="scientific">Synchytrium microbalum</name>
    <dbReference type="NCBI Taxonomy" id="1806994"/>
    <lineage>
        <taxon>Eukaryota</taxon>
        <taxon>Fungi</taxon>
        <taxon>Fungi incertae sedis</taxon>
        <taxon>Chytridiomycota</taxon>
        <taxon>Chytridiomycota incertae sedis</taxon>
        <taxon>Chytridiomycetes</taxon>
        <taxon>Synchytriales</taxon>
        <taxon>Synchytriaceae</taxon>
        <taxon>Synchytrium</taxon>
    </lineage>
</organism>
<dbReference type="Gene3D" id="2.30.36.70">
    <property type="entry name" value="Actin, Chain A, domain 2"/>
    <property type="match status" value="1"/>
</dbReference>
<dbReference type="Pfam" id="PF00022">
    <property type="entry name" value="Actin"/>
    <property type="match status" value="1"/>
</dbReference>
<name>A0A507CAF9_9FUNG</name>
<accession>A0A507CAF9</accession>
<dbReference type="InterPro" id="IPR043129">
    <property type="entry name" value="ATPase_NBD"/>
</dbReference>